<dbReference type="PANTHER" id="PTHR14625">
    <property type="entry name" value="MICROCEPHALIN"/>
    <property type="match status" value="1"/>
</dbReference>
<reference evidence="3 4" key="1">
    <citation type="submission" date="2019-09" db="EMBL/GenBank/DDBJ databases">
        <title>The hologenome of the rock-dwelling lichen Lasallia pustulata.</title>
        <authorList>
            <person name="Greshake Tzovaras B."/>
            <person name="Segers F."/>
            <person name="Bicker A."/>
            <person name="Dal Grande F."/>
            <person name="Otte J."/>
            <person name="Hankeln T."/>
            <person name="Schmitt I."/>
            <person name="Ebersberger I."/>
        </authorList>
    </citation>
    <scope>NUCLEOTIDE SEQUENCE [LARGE SCALE GENOMIC DNA]</scope>
    <source>
        <strain evidence="3">A1-1</strain>
    </source>
</reference>
<feature type="region of interest" description="Disordered" evidence="1">
    <location>
        <begin position="542"/>
        <end position="696"/>
    </location>
</feature>
<feature type="compositionally biased region" description="Low complexity" evidence="1">
    <location>
        <begin position="169"/>
        <end position="182"/>
    </location>
</feature>
<evidence type="ECO:0000313" key="3">
    <source>
        <dbReference type="EMBL" id="KAA6407496.1"/>
    </source>
</evidence>
<feature type="region of interest" description="Disordered" evidence="1">
    <location>
        <begin position="47"/>
        <end position="141"/>
    </location>
</feature>
<sequence>MVALSTTAKRKKTADMEESPPKRVTRARAKAIEDTKSIAKTTKIISAAAKAAAESKAKTTRHKAQAVDEREQEEASSAPASNPKPEPAKARGRPKKIVDSVAAEATVEKAQTGAKRRREKDLSIPGPTQLERPNTRARPQKETLAVTAEIQELAVKDDKTRNQTKSTRGRATTTISGSTRTTAPKHSTIKKRVTFEVESKKDKENIPALQEQMASAGPRPIGLRAKPVRKPVQTKRSTRGKDVITGEMKETGGKQPLSPKKVKQVAKTSSISSTGSEDELCGEKTPVRALSKSPVKPAMNVMRTGVKPISKLDFSAAAAPLSPTKPLSSSILTSPARRPPPSPFKHALKESPIGVMRSGVKPTSKLDFSAAAAPSSPTKTLASSILTSPARRPPPAPFKHALKESPIKFKLEESTAQPAFKSSKSPMKVSLLQSPARRPASSPTKTAAPISPGKLAISVPVVDTTTPARQFHSVKKPRFSPQKIISNPLRAARSPEQTVKVHKMSLAEQEEHAIATKLCLNNQSVVSKDATENTPYRLVAQSIPESSMKTPQPELMLQSPPTSPTESADEADGDVVRASATEPHVESVVSTRSTTPSGPPPPSVVKAYDMSSMAWRSRSQDSDSEDELQSPQKHDTPTPLSYFNISTKDFGIRGASTPSVPNKTPKSMMRHTAANSDALTSTKSKSRTSEKSAVSMTPLAVQLSSWLAASPEKNTPVNEVRRPRGIFSPIGPALLSRPDQTLEESPVMSPMKSTFFEDEMAVRDEANEAESEDRLERGDENRMEIQLSQDSQDSEVYGDENAMPLDPELLRVEPKTQDFTLTCTPAKVFSKQSREIHTVSKVPLRPAAEDSPLKILRKRSKSLSGSIAADKGSQRASSAGILEAQEGTTAGTLPNEYLADEYGTLSRRTLAVPQSPGSGIWSIAGLPAMGNRRGADAEILKGAVVYVDVHTTEGADASGIFLELLAQMGARCVKQWTWNSRASFGGSFEGTSSGQPASSGSGHESTTPGSKVGITHVVFKDGGKRTLEKVRESNGVVLCVGVGWVLDCERENKWLDEADYAVDTSIIPRGGHRRRKSMEPRMLSNVNGNLIPAEPHAKPPLDLSPTKEFLTFSLPASRRDSFAIQHPASPSAPPQTATTDADADADAEHDLEDGCESAWGSPTTPYYLSRGAELVQQTCPPKQPQQLLFPLSGVIADQPDESVRRRLLLARRKSLQWAPKVGSPLGRAVSFGKEGAV</sequence>
<evidence type="ECO:0000256" key="1">
    <source>
        <dbReference type="SAM" id="MobiDB-lite"/>
    </source>
</evidence>
<dbReference type="InterPro" id="IPR036420">
    <property type="entry name" value="BRCT_dom_sf"/>
</dbReference>
<feature type="compositionally biased region" description="Basic and acidic residues" evidence="1">
    <location>
        <begin position="401"/>
        <end position="413"/>
    </location>
</feature>
<dbReference type="GO" id="GO:0000278">
    <property type="term" value="P:mitotic cell cycle"/>
    <property type="evidence" value="ECO:0007669"/>
    <property type="project" value="TreeGrafter"/>
</dbReference>
<feature type="compositionally biased region" description="Polar residues" evidence="1">
    <location>
        <begin position="656"/>
        <end position="665"/>
    </location>
</feature>
<dbReference type="EMBL" id="VXIT01000017">
    <property type="protein sequence ID" value="KAA6407496.1"/>
    <property type="molecule type" value="Genomic_DNA"/>
</dbReference>
<dbReference type="PROSITE" id="PS50172">
    <property type="entry name" value="BRCT"/>
    <property type="match status" value="1"/>
</dbReference>
<feature type="compositionally biased region" description="Acidic residues" evidence="1">
    <location>
        <begin position="1141"/>
        <end position="1155"/>
    </location>
</feature>
<feature type="region of interest" description="Disordered" evidence="1">
    <location>
        <begin position="1"/>
        <end position="35"/>
    </location>
</feature>
<feature type="compositionally biased region" description="Basic residues" evidence="1">
    <location>
        <begin position="226"/>
        <end position="238"/>
    </location>
</feature>
<feature type="compositionally biased region" description="Polar residues" evidence="1">
    <location>
        <begin position="638"/>
        <end position="647"/>
    </location>
</feature>
<feature type="compositionally biased region" description="Basic and acidic residues" evidence="1">
    <location>
        <begin position="764"/>
        <end position="783"/>
    </location>
</feature>
<comment type="caution">
    <text evidence="3">The sequence shown here is derived from an EMBL/GenBank/DDBJ whole genome shotgun (WGS) entry which is preliminary data.</text>
</comment>
<feature type="domain" description="BRCT" evidence="2">
    <location>
        <begin position="1015"/>
        <end position="1062"/>
    </location>
</feature>
<feature type="region of interest" description="Disordered" evidence="1">
    <location>
        <begin position="764"/>
        <end position="799"/>
    </location>
</feature>
<dbReference type="CDD" id="cd17716">
    <property type="entry name" value="BRCT_microcephalin_rpt1"/>
    <property type="match status" value="1"/>
</dbReference>
<feature type="region of interest" description="Disordered" evidence="1">
    <location>
        <begin position="987"/>
        <end position="1014"/>
    </location>
</feature>
<feature type="region of interest" description="Disordered" evidence="1">
    <location>
        <begin position="211"/>
        <end position="285"/>
    </location>
</feature>
<feature type="region of interest" description="Disordered" evidence="1">
    <location>
        <begin position="1124"/>
        <end position="1158"/>
    </location>
</feature>
<dbReference type="Proteomes" id="UP000324767">
    <property type="component" value="Unassembled WGS sequence"/>
</dbReference>
<feature type="compositionally biased region" description="Polar residues" evidence="1">
    <location>
        <begin position="414"/>
        <end position="425"/>
    </location>
</feature>
<accession>A0A5M8PEU9</accession>
<feature type="region of interest" description="Disordered" evidence="1">
    <location>
        <begin position="317"/>
        <end position="451"/>
    </location>
</feature>
<feature type="compositionally biased region" description="Low complexity" evidence="1">
    <location>
        <begin position="586"/>
        <end position="596"/>
    </location>
</feature>
<organism evidence="3 4">
    <name type="scientific">Lasallia pustulata</name>
    <dbReference type="NCBI Taxonomy" id="136370"/>
    <lineage>
        <taxon>Eukaryota</taxon>
        <taxon>Fungi</taxon>
        <taxon>Dikarya</taxon>
        <taxon>Ascomycota</taxon>
        <taxon>Pezizomycotina</taxon>
        <taxon>Lecanoromycetes</taxon>
        <taxon>OSLEUM clade</taxon>
        <taxon>Umbilicariomycetidae</taxon>
        <taxon>Umbilicariales</taxon>
        <taxon>Umbilicariaceae</taxon>
        <taxon>Lasallia</taxon>
    </lineage>
</organism>
<feature type="compositionally biased region" description="Polar residues" evidence="1">
    <location>
        <begin position="995"/>
        <end position="1009"/>
    </location>
</feature>
<evidence type="ECO:0000259" key="2">
    <source>
        <dbReference type="PROSITE" id="PS50172"/>
    </source>
</evidence>
<gene>
    <name evidence="3" type="ORF">FRX48_08739</name>
</gene>
<dbReference type="InterPro" id="IPR022047">
    <property type="entry name" value="Microcephalin-like"/>
</dbReference>
<feature type="compositionally biased region" description="Low complexity" evidence="1">
    <location>
        <begin position="369"/>
        <end position="384"/>
    </location>
</feature>
<feature type="compositionally biased region" description="Basic and acidic residues" evidence="1">
    <location>
        <begin position="239"/>
        <end position="252"/>
    </location>
</feature>
<dbReference type="PANTHER" id="PTHR14625:SF3">
    <property type="entry name" value="MICROCEPHALIN"/>
    <property type="match status" value="1"/>
</dbReference>
<dbReference type="InterPro" id="IPR001357">
    <property type="entry name" value="BRCT_dom"/>
</dbReference>
<proteinExistence type="predicted"/>
<dbReference type="AlphaFoldDB" id="A0A5M8PEU9"/>
<dbReference type="SUPFAM" id="SSF52113">
    <property type="entry name" value="BRCT domain"/>
    <property type="match status" value="1"/>
</dbReference>
<evidence type="ECO:0000313" key="4">
    <source>
        <dbReference type="Proteomes" id="UP000324767"/>
    </source>
</evidence>
<protein>
    <recommendedName>
        <fullName evidence="2">BRCT domain-containing protein</fullName>
    </recommendedName>
</protein>
<feature type="compositionally biased region" description="Polar residues" evidence="1">
    <location>
        <begin position="266"/>
        <end position="275"/>
    </location>
</feature>
<dbReference type="Gene3D" id="3.40.50.10190">
    <property type="entry name" value="BRCT domain"/>
    <property type="match status" value="1"/>
</dbReference>
<feature type="region of interest" description="Disordered" evidence="1">
    <location>
        <begin position="155"/>
        <end position="191"/>
    </location>
</feature>
<name>A0A5M8PEU9_9LECA</name>
<dbReference type="OrthoDB" id="2384350at2759"/>